<dbReference type="Proteomes" id="UP001242480">
    <property type="component" value="Unassembled WGS sequence"/>
</dbReference>
<dbReference type="InterPro" id="IPR051446">
    <property type="entry name" value="HTH_trans_reg/aminotransferase"/>
</dbReference>
<comment type="similarity">
    <text evidence="1">In the C-terminal section; belongs to the class-I pyridoxal-phosphate-dependent aminotransferase family.</text>
</comment>
<keyword evidence="2" id="KW-0663">Pyridoxal phosphate</keyword>
<evidence type="ECO:0000256" key="5">
    <source>
        <dbReference type="ARBA" id="ARBA00023163"/>
    </source>
</evidence>
<organism evidence="7 8">
    <name type="scientific">Labrys wisconsinensis</name>
    <dbReference type="NCBI Taxonomy" id="425677"/>
    <lineage>
        <taxon>Bacteria</taxon>
        <taxon>Pseudomonadati</taxon>
        <taxon>Pseudomonadota</taxon>
        <taxon>Alphaproteobacteria</taxon>
        <taxon>Hyphomicrobiales</taxon>
        <taxon>Xanthobacteraceae</taxon>
        <taxon>Labrys</taxon>
    </lineage>
</organism>
<dbReference type="CDD" id="cd00609">
    <property type="entry name" value="AAT_like"/>
    <property type="match status" value="1"/>
</dbReference>
<dbReference type="Pfam" id="PF00155">
    <property type="entry name" value="Aminotran_1_2"/>
    <property type="match status" value="1"/>
</dbReference>
<evidence type="ECO:0000313" key="8">
    <source>
        <dbReference type="Proteomes" id="UP001242480"/>
    </source>
</evidence>
<dbReference type="Pfam" id="PF00392">
    <property type="entry name" value="GntR"/>
    <property type="match status" value="1"/>
</dbReference>
<dbReference type="Gene3D" id="3.90.1150.10">
    <property type="entry name" value="Aspartate Aminotransferase, domain 1"/>
    <property type="match status" value="1"/>
</dbReference>
<keyword evidence="8" id="KW-1185">Reference proteome</keyword>
<dbReference type="InterPro" id="IPR015422">
    <property type="entry name" value="PyrdxlP-dep_Trfase_small"/>
</dbReference>
<evidence type="ECO:0000259" key="6">
    <source>
        <dbReference type="PROSITE" id="PS50949"/>
    </source>
</evidence>
<keyword evidence="4 7" id="KW-0238">DNA-binding</keyword>
<dbReference type="RefSeq" id="WP_307283685.1">
    <property type="nucleotide sequence ID" value="NZ_JAUSVX010000021.1"/>
</dbReference>
<evidence type="ECO:0000256" key="4">
    <source>
        <dbReference type="ARBA" id="ARBA00023125"/>
    </source>
</evidence>
<sequence>MPQANRPLLPGFRPDPASDRPLYLQLGAALAEAIRAGRIAVGTRLPSERLHAQALGLSRTTVTAAYQELKAAGLVRGHVGRGATVIADDPDGTPAAVAWPLLASRLARPALPLPAPAQAIPLADGWLHPDLAPRAALRACAAKAAASPDLLTRSAPILGSPALREALAGSLRAGGVRASPDEILVTGGAQQGLNVLARALLSPGDAVACESPSWHGAFRAFRAVGAEVAGVATDREGVDPDALEDVLIRLRPKFVYLIPSFHCPTGRLLGLERRRRVLELCARFRTPIVESHVYGDIAFGKSDDPAFGAPPPPSLKSLDEAGIVIQQGSASKTIGAALRLGWLVAPRPAMALLAPAKASLDLSTPALPQAILAEFLRTGAYARHLPRLRAELRTRRDALIAGLAVHAPELRLAAPAGGLYLWAALPAGLAARELETAAADEGVSVRAGDLFLPEGGPSRHIRLCYAAPAPEEIPAGAERLGKALRGLLQRRREPPMPASALAPV</sequence>
<dbReference type="GO" id="GO:0003677">
    <property type="term" value="F:DNA binding"/>
    <property type="evidence" value="ECO:0007669"/>
    <property type="project" value="UniProtKB-KW"/>
</dbReference>
<evidence type="ECO:0000256" key="2">
    <source>
        <dbReference type="ARBA" id="ARBA00022898"/>
    </source>
</evidence>
<reference evidence="7 8" key="1">
    <citation type="submission" date="2023-07" db="EMBL/GenBank/DDBJ databases">
        <title>Genomic Encyclopedia of Type Strains, Phase IV (KMG-IV): sequencing the most valuable type-strain genomes for metagenomic binning, comparative biology and taxonomic classification.</title>
        <authorList>
            <person name="Goeker M."/>
        </authorList>
    </citation>
    <scope>NUCLEOTIDE SEQUENCE [LARGE SCALE GENOMIC DNA]</scope>
    <source>
        <strain evidence="7 8">DSM 19619</strain>
    </source>
</reference>
<dbReference type="SUPFAM" id="SSF53383">
    <property type="entry name" value="PLP-dependent transferases"/>
    <property type="match status" value="1"/>
</dbReference>
<protein>
    <submittedName>
        <fullName evidence="7">DNA-binding transcriptional MocR family regulator</fullName>
    </submittedName>
</protein>
<gene>
    <name evidence="7" type="ORF">QO011_007336</name>
</gene>
<proteinExistence type="inferred from homology"/>
<keyword evidence="5" id="KW-0804">Transcription</keyword>
<feature type="domain" description="HTH gntR-type" evidence="6">
    <location>
        <begin position="20"/>
        <end position="88"/>
    </location>
</feature>
<name>A0ABU0JJ33_9HYPH</name>
<dbReference type="InterPro" id="IPR015424">
    <property type="entry name" value="PyrdxlP-dep_Trfase"/>
</dbReference>
<dbReference type="SUPFAM" id="SSF46785">
    <property type="entry name" value="Winged helix' DNA-binding domain"/>
    <property type="match status" value="1"/>
</dbReference>
<dbReference type="PROSITE" id="PS50949">
    <property type="entry name" value="HTH_GNTR"/>
    <property type="match status" value="1"/>
</dbReference>
<dbReference type="PANTHER" id="PTHR46577">
    <property type="entry name" value="HTH-TYPE TRANSCRIPTIONAL REGULATORY PROTEIN GABR"/>
    <property type="match status" value="1"/>
</dbReference>
<keyword evidence="3" id="KW-0805">Transcription regulation</keyword>
<comment type="caution">
    <text evidence="7">The sequence shown here is derived from an EMBL/GenBank/DDBJ whole genome shotgun (WGS) entry which is preliminary data.</text>
</comment>
<dbReference type="Gene3D" id="3.40.640.10">
    <property type="entry name" value="Type I PLP-dependent aspartate aminotransferase-like (Major domain)"/>
    <property type="match status" value="1"/>
</dbReference>
<dbReference type="InterPro" id="IPR036388">
    <property type="entry name" value="WH-like_DNA-bd_sf"/>
</dbReference>
<evidence type="ECO:0000256" key="1">
    <source>
        <dbReference type="ARBA" id="ARBA00005384"/>
    </source>
</evidence>
<dbReference type="InterPro" id="IPR015421">
    <property type="entry name" value="PyrdxlP-dep_Trfase_major"/>
</dbReference>
<dbReference type="InterPro" id="IPR036390">
    <property type="entry name" value="WH_DNA-bd_sf"/>
</dbReference>
<dbReference type="EMBL" id="JAUSVX010000021">
    <property type="protein sequence ID" value="MDQ0474296.1"/>
    <property type="molecule type" value="Genomic_DNA"/>
</dbReference>
<evidence type="ECO:0000313" key="7">
    <source>
        <dbReference type="EMBL" id="MDQ0474296.1"/>
    </source>
</evidence>
<dbReference type="CDD" id="cd07377">
    <property type="entry name" value="WHTH_GntR"/>
    <property type="match status" value="1"/>
</dbReference>
<accession>A0ABU0JJ33</accession>
<dbReference type="InterPro" id="IPR000524">
    <property type="entry name" value="Tscrpt_reg_HTH_GntR"/>
</dbReference>
<dbReference type="Gene3D" id="1.10.10.10">
    <property type="entry name" value="Winged helix-like DNA-binding domain superfamily/Winged helix DNA-binding domain"/>
    <property type="match status" value="1"/>
</dbReference>
<dbReference type="SMART" id="SM00345">
    <property type="entry name" value="HTH_GNTR"/>
    <property type="match status" value="1"/>
</dbReference>
<dbReference type="InterPro" id="IPR004839">
    <property type="entry name" value="Aminotransferase_I/II_large"/>
</dbReference>
<evidence type="ECO:0000256" key="3">
    <source>
        <dbReference type="ARBA" id="ARBA00023015"/>
    </source>
</evidence>
<dbReference type="PANTHER" id="PTHR46577:SF2">
    <property type="entry name" value="TRANSCRIPTIONAL REGULATORY PROTEIN"/>
    <property type="match status" value="1"/>
</dbReference>
<dbReference type="PRINTS" id="PR00035">
    <property type="entry name" value="HTHGNTR"/>
</dbReference>